<feature type="region of interest" description="Disordered" evidence="1">
    <location>
        <begin position="41"/>
        <end position="78"/>
    </location>
</feature>
<accession>A0A928HEZ8</accession>
<dbReference type="EMBL" id="SUVG01000004">
    <property type="protein sequence ID" value="MBE6421243.1"/>
    <property type="molecule type" value="Genomic_DNA"/>
</dbReference>
<feature type="compositionally biased region" description="Basic residues" evidence="1">
    <location>
        <begin position="400"/>
        <end position="415"/>
    </location>
</feature>
<evidence type="ECO:0000313" key="3">
    <source>
        <dbReference type="Proteomes" id="UP000725649"/>
    </source>
</evidence>
<evidence type="ECO:0000256" key="1">
    <source>
        <dbReference type="SAM" id="MobiDB-lite"/>
    </source>
</evidence>
<feature type="region of interest" description="Disordered" evidence="1">
    <location>
        <begin position="372"/>
        <end position="430"/>
    </location>
</feature>
<feature type="compositionally biased region" description="Polar residues" evidence="1">
    <location>
        <begin position="41"/>
        <end position="50"/>
    </location>
</feature>
<dbReference type="AlphaFoldDB" id="A0A928HEZ8"/>
<dbReference type="SUPFAM" id="SSF55486">
    <property type="entry name" value="Metalloproteases ('zincins'), catalytic domain"/>
    <property type="match status" value="1"/>
</dbReference>
<gene>
    <name evidence="2" type="ORF">E7027_03825</name>
</gene>
<evidence type="ECO:0008006" key="4">
    <source>
        <dbReference type="Google" id="ProtNLM"/>
    </source>
</evidence>
<sequence length="430" mass="49122">MDIVRKITVILWILAGMLIMPPLLRSFGLKPAEMVKSFFSSKTETPSAQQDLAKEAPVPAEEKPAEKPKPLAHEEEMQPYDPEDEKAFNEMISGLEEISHVAPERGLELLPTQVHRPADSAKKVRWSPPPPGFLTDDTFNYLIYREKNPVTPKIKTVLDTIHGNLMLDLTPFTILIKPNKILVMIFGRKESYMDFTKHPSWSGASSDLRSDTMYVIEGHDFYALSVHELTHLYFDGYFLPTISPLWLSEGMAVYMQIHSTKQKPGWLDRSMRRIVKGDIIPLEEMTVTEDLSSLSTRQAELWYTQAYSLMDYLLNKRTRDEFYKFCNELKAKTPIHQALYRAYGMPFNKVSVLQNVWLHELQRAYKAGEILQQKPAPKHAPHHTGKPPRTSPPPKPSAKPPHRKGPPPPPKKTKINKLEMVPTNAYKGGF</sequence>
<reference evidence="2" key="1">
    <citation type="submission" date="2019-04" db="EMBL/GenBank/DDBJ databases">
        <title>Evolution of Biomass-Degrading Anaerobic Consortia Revealed by Metagenomics.</title>
        <authorList>
            <person name="Peng X."/>
        </authorList>
    </citation>
    <scope>NUCLEOTIDE SEQUENCE</scope>
    <source>
        <strain evidence="2">SIG66</strain>
    </source>
</reference>
<feature type="compositionally biased region" description="Basic and acidic residues" evidence="1">
    <location>
        <begin position="60"/>
        <end position="76"/>
    </location>
</feature>
<proteinExistence type="predicted"/>
<feature type="compositionally biased region" description="Basic residues" evidence="1">
    <location>
        <begin position="376"/>
        <end position="386"/>
    </location>
</feature>
<organism evidence="2 3">
    <name type="scientific">Candidatus Avelusimicrobium gallicola</name>
    <dbReference type="NCBI Taxonomy" id="2562704"/>
    <lineage>
        <taxon>Bacteria</taxon>
        <taxon>Pseudomonadati</taxon>
        <taxon>Elusimicrobiota</taxon>
        <taxon>Elusimicrobia</taxon>
        <taxon>Elusimicrobiales</taxon>
        <taxon>Elusimicrobiaceae</taxon>
        <taxon>Candidatus Avelusimicrobium</taxon>
    </lineage>
</organism>
<dbReference type="Proteomes" id="UP000725649">
    <property type="component" value="Unassembled WGS sequence"/>
</dbReference>
<feature type="compositionally biased region" description="Pro residues" evidence="1">
    <location>
        <begin position="389"/>
        <end position="399"/>
    </location>
</feature>
<name>A0A928HEZ8_9BACT</name>
<protein>
    <recommendedName>
        <fullName evidence="4">Peptidase MA-like domain-containing protein</fullName>
    </recommendedName>
</protein>
<evidence type="ECO:0000313" key="2">
    <source>
        <dbReference type="EMBL" id="MBE6421243.1"/>
    </source>
</evidence>
<comment type="caution">
    <text evidence="2">The sequence shown here is derived from an EMBL/GenBank/DDBJ whole genome shotgun (WGS) entry which is preliminary data.</text>
</comment>